<dbReference type="AlphaFoldDB" id="A0A0W8FHQ8"/>
<reference evidence="2" key="1">
    <citation type="journal article" date="2015" name="Proc. Natl. Acad. Sci. U.S.A.">
        <title>Networks of energetic and metabolic interactions define dynamics in microbial communities.</title>
        <authorList>
            <person name="Embree M."/>
            <person name="Liu J.K."/>
            <person name="Al-Bassam M.M."/>
            <person name="Zengler K."/>
        </authorList>
    </citation>
    <scope>NUCLEOTIDE SEQUENCE</scope>
</reference>
<accession>A0A0W8FHQ8</accession>
<dbReference type="Pfam" id="PF16177">
    <property type="entry name" value="ACAS_N"/>
    <property type="match status" value="1"/>
</dbReference>
<evidence type="ECO:0000313" key="2">
    <source>
        <dbReference type="EMBL" id="KUG20431.1"/>
    </source>
</evidence>
<feature type="domain" description="Acetyl-coenzyme A synthetase N-terminal" evidence="1">
    <location>
        <begin position="30"/>
        <end position="67"/>
    </location>
</feature>
<dbReference type="EC" id="6.2.1.1" evidence="2"/>
<proteinExistence type="predicted"/>
<dbReference type="GO" id="GO:0003987">
    <property type="term" value="F:acetate-CoA ligase activity"/>
    <property type="evidence" value="ECO:0007669"/>
    <property type="project" value="UniProtKB-EC"/>
</dbReference>
<organism evidence="2">
    <name type="scientific">hydrocarbon metagenome</name>
    <dbReference type="NCBI Taxonomy" id="938273"/>
    <lineage>
        <taxon>unclassified sequences</taxon>
        <taxon>metagenomes</taxon>
        <taxon>ecological metagenomes</taxon>
    </lineage>
</organism>
<sequence>MAEDFNVTLNEAQYYTPDTECKKNSWLGDYEKRYQEFLADPDAYWEAIARELDWFSEWNQVKTWNSGCDITLQKYYIG</sequence>
<protein>
    <submittedName>
        <fullName evidence="2">Acetyl-coenzyme a synthetase</fullName>
        <ecNumber evidence="2">6.2.1.1</ecNumber>
    </submittedName>
</protein>
<gene>
    <name evidence="2" type="ORF">ASZ90_009838</name>
</gene>
<dbReference type="InterPro" id="IPR032387">
    <property type="entry name" value="ACAS_N"/>
</dbReference>
<comment type="caution">
    <text evidence="2">The sequence shown here is derived from an EMBL/GenBank/DDBJ whole genome shotgun (WGS) entry which is preliminary data.</text>
</comment>
<evidence type="ECO:0000259" key="1">
    <source>
        <dbReference type="Pfam" id="PF16177"/>
    </source>
</evidence>
<keyword evidence="2" id="KW-0436">Ligase</keyword>
<name>A0A0W8FHQ8_9ZZZZ</name>
<dbReference type="EMBL" id="LNQE01001194">
    <property type="protein sequence ID" value="KUG20431.1"/>
    <property type="molecule type" value="Genomic_DNA"/>
</dbReference>